<proteinExistence type="predicted"/>
<evidence type="ECO:0000256" key="2">
    <source>
        <dbReference type="ARBA" id="ARBA00023134"/>
    </source>
</evidence>
<name>Q234B1_TETTS</name>
<dbReference type="GO" id="GO:0003924">
    <property type="term" value="F:GTPase activity"/>
    <property type="evidence" value="ECO:0007669"/>
    <property type="project" value="InterPro"/>
</dbReference>
<evidence type="ECO:0000256" key="3">
    <source>
        <dbReference type="PIRSR" id="PIRSR606689-1"/>
    </source>
</evidence>
<dbReference type="GeneID" id="7846587"/>
<dbReference type="EMBL" id="GG662767">
    <property type="protein sequence ID" value="EAR92092.1"/>
    <property type="molecule type" value="Genomic_DNA"/>
</dbReference>
<accession>Q234B1</accession>
<evidence type="ECO:0000313" key="5">
    <source>
        <dbReference type="EMBL" id="EAR92092.1"/>
    </source>
</evidence>
<dbReference type="Pfam" id="PF00025">
    <property type="entry name" value="Arf"/>
    <property type="match status" value="1"/>
</dbReference>
<organism evidence="5 6">
    <name type="scientific">Tetrahymena thermophila (strain SB210)</name>
    <dbReference type="NCBI Taxonomy" id="312017"/>
    <lineage>
        <taxon>Eukaryota</taxon>
        <taxon>Sar</taxon>
        <taxon>Alveolata</taxon>
        <taxon>Ciliophora</taxon>
        <taxon>Intramacronucleata</taxon>
        <taxon>Oligohymenophorea</taxon>
        <taxon>Hymenostomatida</taxon>
        <taxon>Tetrahymenina</taxon>
        <taxon>Tetrahymenidae</taxon>
        <taxon>Tetrahymena</taxon>
    </lineage>
</organism>
<dbReference type="InterPro" id="IPR027417">
    <property type="entry name" value="P-loop_NTPase"/>
</dbReference>
<dbReference type="SMART" id="SM00177">
    <property type="entry name" value="ARF"/>
    <property type="match status" value="1"/>
</dbReference>
<gene>
    <name evidence="5" type="ORF">TTHERM_00106930</name>
</gene>
<dbReference type="Proteomes" id="UP000009168">
    <property type="component" value="Unassembled WGS sequence"/>
</dbReference>
<dbReference type="InterPro" id="IPR006689">
    <property type="entry name" value="Small_GTPase_ARF/SAR"/>
</dbReference>
<feature type="binding site" evidence="4">
    <location>
        <position position="32"/>
    </location>
    <ligand>
        <name>Mg(2+)</name>
        <dbReference type="ChEBI" id="CHEBI:18420"/>
    </ligand>
</feature>
<dbReference type="PANTHER" id="PTHR45697">
    <property type="entry name" value="ADP-RIBOSYLATION FACTOR-LIKE PROTEIN 2-RELATED"/>
    <property type="match status" value="1"/>
</dbReference>
<dbReference type="GO" id="GO:0046872">
    <property type="term" value="F:metal ion binding"/>
    <property type="evidence" value="ECO:0007669"/>
    <property type="project" value="UniProtKB-KW"/>
</dbReference>
<keyword evidence="4" id="KW-0479">Metal-binding</keyword>
<reference evidence="6" key="1">
    <citation type="journal article" date="2006" name="PLoS Biol.">
        <title>Macronuclear genome sequence of the ciliate Tetrahymena thermophila, a model eukaryote.</title>
        <authorList>
            <person name="Eisen J.A."/>
            <person name="Coyne R.S."/>
            <person name="Wu M."/>
            <person name="Wu D."/>
            <person name="Thiagarajan M."/>
            <person name="Wortman J.R."/>
            <person name="Badger J.H."/>
            <person name="Ren Q."/>
            <person name="Amedeo P."/>
            <person name="Jones K.M."/>
            <person name="Tallon L.J."/>
            <person name="Delcher A.L."/>
            <person name="Salzberg S.L."/>
            <person name="Silva J.C."/>
            <person name="Haas B.J."/>
            <person name="Majoros W.H."/>
            <person name="Farzad M."/>
            <person name="Carlton J.M."/>
            <person name="Smith R.K. Jr."/>
            <person name="Garg J."/>
            <person name="Pearlman R.E."/>
            <person name="Karrer K.M."/>
            <person name="Sun L."/>
            <person name="Manning G."/>
            <person name="Elde N.C."/>
            <person name="Turkewitz A.P."/>
            <person name="Asai D.J."/>
            <person name="Wilkes D.E."/>
            <person name="Wang Y."/>
            <person name="Cai H."/>
            <person name="Collins K."/>
            <person name="Stewart B.A."/>
            <person name="Lee S.R."/>
            <person name="Wilamowska K."/>
            <person name="Weinberg Z."/>
            <person name="Ruzzo W.L."/>
            <person name="Wloga D."/>
            <person name="Gaertig J."/>
            <person name="Frankel J."/>
            <person name="Tsao C.-C."/>
            <person name="Gorovsky M.A."/>
            <person name="Keeling P.J."/>
            <person name="Waller R.F."/>
            <person name="Patron N.J."/>
            <person name="Cherry J.M."/>
            <person name="Stover N.A."/>
            <person name="Krieger C.J."/>
            <person name="del Toro C."/>
            <person name="Ryder H.F."/>
            <person name="Williamson S.C."/>
            <person name="Barbeau R.A."/>
            <person name="Hamilton E.P."/>
            <person name="Orias E."/>
        </authorList>
    </citation>
    <scope>NUCLEOTIDE SEQUENCE [LARGE SCALE GENOMIC DNA]</scope>
    <source>
        <strain evidence="6">SB210</strain>
    </source>
</reference>
<keyword evidence="4" id="KW-0460">Magnesium</keyword>
<keyword evidence="2 3" id="KW-0342">GTP-binding</keyword>
<sequence>MGKNDNANIFIKSISQNHKRLILTGNQQAGQSEIIRQINLHKYSEEYVQNEFNFHKIDFQHLNIIRITLEDQWSVDQYPEGFFNKKDGIIYVLDSDDLYSINQAIYTINQILQVNFDAQIPVLILLTAKDLQLINIYQIKLHLNEFILNRASEIHIQKYSQKTGDGISEAFEWLNYACNKYCS</sequence>
<keyword evidence="1 3" id="KW-0547">Nucleotide-binding</keyword>
<evidence type="ECO:0000313" key="6">
    <source>
        <dbReference type="Proteomes" id="UP000009168"/>
    </source>
</evidence>
<feature type="binding site" evidence="3">
    <location>
        <begin position="25"/>
        <end position="32"/>
    </location>
    <ligand>
        <name>GTP</name>
        <dbReference type="ChEBI" id="CHEBI:37565"/>
    </ligand>
</feature>
<dbReference type="SUPFAM" id="SSF52540">
    <property type="entry name" value="P-loop containing nucleoside triphosphate hydrolases"/>
    <property type="match status" value="1"/>
</dbReference>
<keyword evidence="6" id="KW-1185">Reference proteome</keyword>
<evidence type="ECO:0000256" key="4">
    <source>
        <dbReference type="PIRSR" id="PIRSR606689-2"/>
    </source>
</evidence>
<dbReference type="KEGG" id="tet:TTHERM_00106930"/>
<protein>
    <submittedName>
        <fullName evidence="5">ADP-ribosylation factor-like protein</fullName>
    </submittedName>
</protein>
<dbReference type="Gene3D" id="3.40.50.300">
    <property type="entry name" value="P-loop containing nucleotide triphosphate hydrolases"/>
    <property type="match status" value="1"/>
</dbReference>
<dbReference type="AlphaFoldDB" id="Q234B1"/>
<dbReference type="InterPro" id="IPR044612">
    <property type="entry name" value="ARL2/3"/>
</dbReference>
<dbReference type="HOGENOM" id="CLU_1477940_0_0_1"/>
<evidence type="ECO:0000256" key="1">
    <source>
        <dbReference type="ARBA" id="ARBA00022741"/>
    </source>
</evidence>
<dbReference type="STRING" id="312017.Q234B1"/>
<dbReference type="InParanoid" id="Q234B1"/>
<dbReference type="GO" id="GO:0005525">
    <property type="term" value="F:GTP binding"/>
    <property type="evidence" value="ECO:0007669"/>
    <property type="project" value="UniProtKB-KW"/>
</dbReference>
<dbReference type="RefSeq" id="XP_001012337.1">
    <property type="nucleotide sequence ID" value="XM_001012337.1"/>
</dbReference>